<feature type="region of interest" description="Disordered" evidence="1">
    <location>
        <begin position="1"/>
        <end position="22"/>
    </location>
</feature>
<reference evidence="2" key="1">
    <citation type="submission" date="2021-01" db="EMBL/GenBank/DDBJ databases">
        <authorList>
            <person name="Kaushik A."/>
        </authorList>
    </citation>
    <scope>NUCLEOTIDE SEQUENCE</scope>
    <source>
        <strain evidence="2">AG3-T5</strain>
    </source>
</reference>
<evidence type="ECO:0000256" key="1">
    <source>
        <dbReference type="SAM" id="MobiDB-lite"/>
    </source>
</evidence>
<dbReference type="AlphaFoldDB" id="A0A8H2XC92"/>
<feature type="region of interest" description="Disordered" evidence="1">
    <location>
        <begin position="109"/>
        <end position="133"/>
    </location>
</feature>
<proteinExistence type="predicted"/>
<evidence type="ECO:0000313" key="2">
    <source>
        <dbReference type="EMBL" id="CAE6423291.1"/>
    </source>
</evidence>
<protein>
    <submittedName>
        <fullName evidence="2">Uncharacterized protein</fullName>
    </submittedName>
</protein>
<organism evidence="2 3">
    <name type="scientific">Rhizoctonia solani</name>
    <dbReference type="NCBI Taxonomy" id="456999"/>
    <lineage>
        <taxon>Eukaryota</taxon>
        <taxon>Fungi</taxon>
        <taxon>Dikarya</taxon>
        <taxon>Basidiomycota</taxon>
        <taxon>Agaricomycotina</taxon>
        <taxon>Agaricomycetes</taxon>
        <taxon>Cantharellales</taxon>
        <taxon>Ceratobasidiaceae</taxon>
        <taxon>Rhizoctonia</taxon>
    </lineage>
</organism>
<dbReference type="Proteomes" id="UP000663841">
    <property type="component" value="Unassembled WGS sequence"/>
</dbReference>
<name>A0A8H2XC92_9AGAM</name>
<sequence length="158" mass="17778">MKKYRNPHNYQNEESLRTVSRRDLAHDLDESIGLGGSGTTVRNDPAISKAISALDELLSPLSTDFVHAIKGRKRKRGDPCLSTVNENQTAEIRLVCRRPTVVATSELVGDWPSQPKTYPNEDTQEEAKERKQRATQVAVDFELIRKQSAVPYPTRFTA</sequence>
<accession>A0A8H2XC92</accession>
<comment type="caution">
    <text evidence="2">The sequence shown here is derived from an EMBL/GenBank/DDBJ whole genome shotgun (WGS) entry which is preliminary data.</text>
</comment>
<evidence type="ECO:0000313" key="3">
    <source>
        <dbReference type="Proteomes" id="UP000663841"/>
    </source>
</evidence>
<gene>
    <name evidence="2" type="ORF">RDB_LOCUS49220</name>
</gene>
<dbReference type="EMBL" id="CAJMWW010000077">
    <property type="protein sequence ID" value="CAE6423291.1"/>
    <property type="molecule type" value="Genomic_DNA"/>
</dbReference>